<feature type="compositionally biased region" description="Pro residues" evidence="5">
    <location>
        <begin position="269"/>
        <end position="280"/>
    </location>
</feature>
<dbReference type="PANTHER" id="PTHR38480:SF1">
    <property type="entry name" value="SLR0254 PROTEIN"/>
    <property type="match status" value="1"/>
</dbReference>
<evidence type="ECO:0000256" key="6">
    <source>
        <dbReference type="SAM" id="Phobius"/>
    </source>
</evidence>
<feature type="domain" description="RDD" evidence="7">
    <location>
        <begin position="20"/>
        <end position="149"/>
    </location>
</feature>
<evidence type="ECO:0000256" key="3">
    <source>
        <dbReference type="ARBA" id="ARBA00022989"/>
    </source>
</evidence>
<evidence type="ECO:0000313" key="9">
    <source>
        <dbReference type="Proteomes" id="UP000320876"/>
    </source>
</evidence>
<dbReference type="GO" id="GO:0016020">
    <property type="term" value="C:membrane"/>
    <property type="evidence" value="ECO:0007669"/>
    <property type="project" value="UniProtKB-SubCell"/>
</dbReference>
<keyword evidence="9" id="KW-1185">Reference proteome</keyword>
<dbReference type="Pfam" id="PF06271">
    <property type="entry name" value="RDD"/>
    <property type="match status" value="1"/>
</dbReference>
<dbReference type="OrthoDB" id="9787732at2"/>
<protein>
    <submittedName>
        <fullName evidence="8">Putative RDD family membrane protein YckC</fullName>
    </submittedName>
</protein>
<keyword evidence="4 6" id="KW-0472">Membrane</keyword>
<comment type="caution">
    <text evidence="8">The sequence shown here is derived from an EMBL/GenBank/DDBJ whole genome shotgun (WGS) entry which is preliminary data.</text>
</comment>
<gene>
    <name evidence="8" type="ORF">FB471_4739</name>
</gene>
<dbReference type="PANTHER" id="PTHR38480">
    <property type="entry name" value="SLR0254 PROTEIN"/>
    <property type="match status" value="1"/>
</dbReference>
<comment type="subcellular location">
    <subcellularLocation>
        <location evidence="1">Membrane</location>
        <topology evidence="1">Multi-pass membrane protein</topology>
    </subcellularLocation>
</comment>
<evidence type="ECO:0000313" key="8">
    <source>
        <dbReference type="EMBL" id="TQJ04929.1"/>
    </source>
</evidence>
<dbReference type="AlphaFoldDB" id="A0A542DPA9"/>
<dbReference type="EMBL" id="VFML01000001">
    <property type="protein sequence ID" value="TQJ04929.1"/>
    <property type="molecule type" value="Genomic_DNA"/>
</dbReference>
<proteinExistence type="predicted"/>
<sequence>MPRQSELITGDAVVLDLRVARLASRCLAFCLDVLLQAALLLGVLLLLNSVGGVDGTLLTVIMLVLVVLVVVGYPTIAETLSRGRTLGKLALGLRVVRDDGGPVRLRHALTRALAAFFVDFWALGLLGAVAFVVSFCSKDGKRVGDFLAGTLVVRERVPASDAPVIAMPPPLAEWASRLDLTGLSDDLALAARQYLGRYGELNEQARQQLGGRLAEDVARAIGAPIPMDAPPWAYLSAVLAERRAREHARHSGYRPSPYQPPAQDSGGTPPEPPGPFAPPG</sequence>
<evidence type="ECO:0000256" key="1">
    <source>
        <dbReference type="ARBA" id="ARBA00004141"/>
    </source>
</evidence>
<keyword evidence="2 6" id="KW-0812">Transmembrane</keyword>
<feature type="region of interest" description="Disordered" evidence="5">
    <location>
        <begin position="245"/>
        <end position="280"/>
    </location>
</feature>
<evidence type="ECO:0000256" key="5">
    <source>
        <dbReference type="SAM" id="MobiDB-lite"/>
    </source>
</evidence>
<evidence type="ECO:0000256" key="2">
    <source>
        <dbReference type="ARBA" id="ARBA00022692"/>
    </source>
</evidence>
<name>A0A542DPA9_AMYCI</name>
<dbReference type="RefSeq" id="WP_142000541.1">
    <property type="nucleotide sequence ID" value="NZ_VFML01000001.1"/>
</dbReference>
<evidence type="ECO:0000259" key="7">
    <source>
        <dbReference type="Pfam" id="PF06271"/>
    </source>
</evidence>
<reference evidence="8 9" key="1">
    <citation type="submission" date="2019-06" db="EMBL/GenBank/DDBJ databases">
        <title>Sequencing the genomes of 1000 actinobacteria strains.</title>
        <authorList>
            <person name="Klenk H.-P."/>
        </authorList>
    </citation>
    <scope>NUCLEOTIDE SEQUENCE [LARGE SCALE GENOMIC DNA]</scope>
    <source>
        <strain evidence="8 9">DSM 45679</strain>
    </source>
</reference>
<keyword evidence="3 6" id="KW-1133">Transmembrane helix</keyword>
<organism evidence="8 9">
    <name type="scientific">Amycolatopsis cihanbeyliensis</name>
    <dbReference type="NCBI Taxonomy" id="1128664"/>
    <lineage>
        <taxon>Bacteria</taxon>
        <taxon>Bacillati</taxon>
        <taxon>Actinomycetota</taxon>
        <taxon>Actinomycetes</taxon>
        <taxon>Pseudonocardiales</taxon>
        <taxon>Pseudonocardiaceae</taxon>
        <taxon>Amycolatopsis</taxon>
    </lineage>
</organism>
<feature type="transmembrane region" description="Helical" evidence="6">
    <location>
        <begin position="112"/>
        <end position="133"/>
    </location>
</feature>
<dbReference type="InterPro" id="IPR010432">
    <property type="entry name" value="RDD"/>
</dbReference>
<dbReference type="Proteomes" id="UP000320876">
    <property type="component" value="Unassembled WGS sequence"/>
</dbReference>
<feature type="transmembrane region" description="Helical" evidence="6">
    <location>
        <begin position="56"/>
        <end position="76"/>
    </location>
</feature>
<feature type="transmembrane region" description="Helical" evidence="6">
    <location>
        <begin position="26"/>
        <end position="50"/>
    </location>
</feature>
<accession>A0A542DPA9</accession>
<evidence type="ECO:0000256" key="4">
    <source>
        <dbReference type="ARBA" id="ARBA00023136"/>
    </source>
</evidence>